<evidence type="ECO:0000313" key="3">
    <source>
        <dbReference type="Proteomes" id="UP000546642"/>
    </source>
</evidence>
<dbReference type="SUPFAM" id="SSF55961">
    <property type="entry name" value="Bet v1-like"/>
    <property type="match status" value="1"/>
</dbReference>
<dbReference type="Proteomes" id="UP000546642">
    <property type="component" value="Unassembled WGS sequence"/>
</dbReference>
<dbReference type="InterPro" id="IPR023393">
    <property type="entry name" value="START-like_dom_sf"/>
</dbReference>
<accession>A0A7W9YLL4</accession>
<dbReference type="Gene3D" id="3.30.530.20">
    <property type="match status" value="1"/>
</dbReference>
<organism evidence="2 3">
    <name type="scientific">Nocardiopsis mwathae</name>
    <dbReference type="NCBI Taxonomy" id="1472723"/>
    <lineage>
        <taxon>Bacteria</taxon>
        <taxon>Bacillati</taxon>
        <taxon>Actinomycetota</taxon>
        <taxon>Actinomycetes</taxon>
        <taxon>Streptosporangiales</taxon>
        <taxon>Nocardiopsidaceae</taxon>
        <taxon>Nocardiopsis</taxon>
    </lineage>
</organism>
<feature type="domain" description="Coenzyme Q-binding protein COQ10 START" evidence="1">
    <location>
        <begin position="11"/>
        <end position="128"/>
    </location>
</feature>
<sequence length="150" mass="17468">MASSTENSVYIDAPVDVVWRLTNEVRSWPDLFTEYASVDVLHQEGNTIRFRLTMKPDDDGTVWSWVSERTMDSRTKTVKAHRVETGPFEYMHIYWSYESEGQGTRMRWRQEFEAKPDAPFGDADITKRINDNTRIQMNVIKKKVELAAAS</sequence>
<gene>
    <name evidence="2" type="ORF">HNR23_004300</name>
</gene>
<evidence type="ECO:0000259" key="1">
    <source>
        <dbReference type="Pfam" id="PF03364"/>
    </source>
</evidence>
<name>A0A7W9YLL4_9ACTN</name>
<reference evidence="2 3" key="1">
    <citation type="submission" date="2020-08" db="EMBL/GenBank/DDBJ databases">
        <title>Sequencing the genomes of 1000 actinobacteria strains.</title>
        <authorList>
            <person name="Klenk H.-P."/>
        </authorList>
    </citation>
    <scope>NUCLEOTIDE SEQUENCE [LARGE SCALE GENOMIC DNA]</scope>
    <source>
        <strain evidence="2 3">DSM 46659</strain>
    </source>
</reference>
<dbReference type="RefSeq" id="WP_184078155.1">
    <property type="nucleotide sequence ID" value="NZ_JACHDS010000001.1"/>
</dbReference>
<dbReference type="CDD" id="cd08860">
    <property type="entry name" value="TcmN_ARO-CYC_like"/>
    <property type="match status" value="1"/>
</dbReference>
<comment type="caution">
    <text evidence="2">The sequence shown here is derived from an EMBL/GenBank/DDBJ whole genome shotgun (WGS) entry which is preliminary data.</text>
</comment>
<dbReference type="EMBL" id="JACHDS010000001">
    <property type="protein sequence ID" value="MBB6174240.1"/>
    <property type="molecule type" value="Genomic_DNA"/>
</dbReference>
<dbReference type="AlphaFoldDB" id="A0A7W9YLL4"/>
<protein>
    <submittedName>
        <fullName evidence="2">Aromatase</fullName>
    </submittedName>
</protein>
<dbReference type="InterPro" id="IPR005031">
    <property type="entry name" value="COQ10_START"/>
</dbReference>
<proteinExistence type="predicted"/>
<dbReference type="Pfam" id="PF03364">
    <property type="entry name" value="Polyketide_cyc"/>
    <property type="match status" value="1"/>
</dbReference>
<evidence type="ECO:0000313" key="2">
    <source>
        <dbReference type="EMBL" id="MBB6174240.1"/>
    </source>
</evidence>
<keyword evidence="3" id="KW-1185">Reference proteome</keyword>